<keyword evidence="2" id="KW-0560">Oxidoreductase</keyword>
<reference evidence="2 3" key="1">
    <citation type="submission" date="2020-04" db="EMBL/GenBank/DDBJ databases">
        <authorList>
            <person name="Klaysubun C."/>
            <person name="Duangmal K."/>
            <person name="Lipun K."/>
        </authorList>
    </citation>
    <scope>NUCLEOTIDE SEQUENCE [LARGE SCALE GENOMIC DNA]</scope>
    <source>
        <strain evidence="2 3">DSM 45300</strain>
    </source>
</reference>
<keyword evidence="2" id="KW-0503">Monooxygenase</keyword>
<dbReference type="PROSITE" id="PS51725">
    <property type="entry name" value="ABM"/>
    <property type="match status" value="1"/>
</dbReference>
<feature type="domain" description="ABM" evidence="1">
    <location>
        <begin position="2"/>
        <end position="91"/>
    </location>
</feature>
<gene>
    <name evidence="2" type="ORF">HF519_26905</name>
</gene>
<dbReference type="SUPFAM" id="SSF54909">
    <property type="entry name" value="Dimeric alpha+beta barrel"/>
    <property type="match status" value="1"/>
</dbReference>
<evidence type="ECO:0000313" key="2">
    <source>
        <dbReference type="EMBL" id="NMH95120.1"/>
    </source>
</evidence>
<dbReference type="GO" id="GO:0004497">
    <property type="term" value="F:monooxygenase activity"/>
    <property type="evidence" value="ECO:0007669"/>
    <property type="project" value="UniProtKB-KW"/>
</dbReference>
<protein>
    <submittedName>
        <fullName evidence="2">Antibiotic biosynthesis monooxygenase</fullName>
    </submittedName>
</protein>
<dbReference type="AlphaFoldDB" id="A0A848DQI9"/>
<dbReference type="InterPro" id="IPR007138">
    <property type="entry name" value="ABM_dom"/>
</dbReference>
<name>A0A848DQI9_9PSEU</name>
<dbReference type="Pfam" id="PF03992">
    <property type="entry name" value="ABM"/>
    <property type="match status" value="1"/>
</dbReference>
<evidence type="ECO:0000259" key="1">
    <source>
        <dbReference type="PROSITE" id="PS51725"/>
    </source>
</evidence>
<dbReference type="PANTHER" id="PTHR33336:SF3">
    <property type="entry name" value="ABM DOMAIN-CONTAINING PROTEIN"/>
    <property type="match status" value="1"/>
</dbReference>
<dbReference type="Gene3D" id="3.30.70.100">
    <property type="match status" value="1"/>
</dbReference>
<comment type="caution">
    <text evidence="2">The sequence shown here is derived from an EMBL/GenBank/DDBJ whole genome shotgun (WGS) entry which is preliminary data.</text>
</comment>
<organism evidence="2 3">
    <name type="scientific">Pseudonocardia bannensis</name>
    <dbReference type="NCBI Taxonomy" id="630973"/>
    <lineage>
        <taxon>Bacteria</taxon>
        <taxon>Bacillati</taxon>
        <taxon>Actinomycetota</taxon>
        <taxon>Actinomycetes</taxon>
        <taxon>Pseudonocardiales</taxon>
        <taxon>Pseudonocardiaceae</taxon>
        <taxon>Pseudonocardia</taxon>
    </lineage>
</organism>
<dbReference type="PANTHER" id="PTHR33336">
    <property type="entry name" value="QUINOL MONOOXYGENASE YGIN-RELATED"/>
    <property type="match status" value="1"/>
</dbReference>
<keyword evidence="3" id="KW-1185">Reference proteome</keyword>
<dbReference type="InterPro" id="IPR050744">
    <property type="entry name" value="AI-2_Isomerase_LsrG"/>
</dbReference>
<accession>A0A848DQI9</accession>
<dbReference type="InterPro" id="IPR011008">
    <property type="entry name" value="Dimeric_a/b-barrel"/>
</dbReference>
<proteinExistence type="predicted"/>
<dbReference type="EMBL" id="JAAXKZ010000157">
    <property type="protein sequence ID" value="NMH95120.1"/>
    <property type="molecule type" value="Genomic_DNA"/>
</dbReference>
<dbReference type="RefSeq" id="WP_169415786.1">
    <property type="nucleotide sequence ID" value="NZ_JAAXKZ010000157.1"/>
</dbReference>
<sequence>MILIVLKARIRPEKRDEWLAGIKQYTADVRQEPGNVSFDYYENGENPNEFVIVETFADSDAGSAHVATEHATKFFAWMPAMITERPQINYQNLDGEAWSEMAEVTPE</sequence>
<evidence type="ECO:0000313" key="3">
    <source>
        <dbReference type="Proteomes" id="UP000586918"/>
    </source>
</evidence>
<dbReference type="Proteomes" id="UP000586918">
    <property type="component" value="Unassembled WGS sequence"/>
</dbReference>